<dbReference type="KEGG" id="sper:EW093_03385"/>
<reference evidence="2 3" key="1">
    <citation type="submission" date="2019-02" db="EMBL/GenBank/DDBJ databases">
        <authorList>
            <person name="Fomenkov A."/>
            <person name="Dubinina G."/>
            <person name="Grabovich M."/>
            <person name="Vincze T."/>
            <person name="Roberts R.J."/>
        </authorList>
    </citation>
    <scope>NUCLEOTIDE SEQUENCE [LARGE SCALE GENOMIC DNA]</scope>
    <source>
        <strain evidence="2 3">P</strain>
    </source>
</reference>
<dbReference type="InterPro" id="IPR038690">
    <property type="entry name" value="NusG_2_sf"/>
</dbReference>
<protein>
    <submittedName>
        <fullName evidence="2">Uncharacterized protein</fullName>
    </submittedName>
</protein>
<proteinExistence type="predicted"/>
<gene>
    <name evidence="2" type="ORF">EW093_03385</name>
</gene>
<dbReference type="AlphaFoldDB" id="A0A5C1QA37"/>
<reference evidence="2 3" key="2">
    <citation type="submission" date="2019-09" db="EMBL/GenBank/DDBJ databases">
        <title>Complete Genome Sequence and Methylome Analysis of free living Spirochaetas.</title>
        <authorList>
            <person name="Leshcheva N."/>
            <person name="Mikheeva N."/>
        </authorList>
    </citation>
    <scope>NUCLEOTIDE SEQUENCE [LARGE SCALE GENOMIC DNA]</scope>
    <source>
        <strain evidence="2 3">P</strain>
    </source>
</reference>
<evidence type="ECO:0000313" key="2">
    <source>
        <dbReference type="EMBL" id="QEN03779.1"/>
    </source>
</evidence>
<keyword evidence="1" id="KW-0812">Transmembrane</keyword>
<keyword evidence="1" id="KW-0472">Membrane</keyword>
<dbReference type="RefSeq" id="WP_149567037.1">
    <property type="nucleotide sequence ID" value="NZ_CP035807.1"/>
</dbReference>
<dbReference type="EMBL" id="CP035807">
    <property type="protein sequence ID" value="QEN03779.1"/>
    <property type="molecule type" value="Genomic_DNA"/>
</dbReference>
<feature type="transmembrane region" description="Helical" evidence="1">
    <location>
        <begin position="6"/>
        <end position="26"/>
    </location>
</feature>
<evidence type="ECO:0000256" key="1">
    <source>
        <dbReference type="SAM" id="Phobius"/>
    </source>
</evidence>
<dbReference type="SUPFAM" id="SSF82004">
    <property type="entry name" value="N-utilization substance G protein NusG, insert domain"/>
    <property type="match status" value="1"/>
</dbReference>
<accession>A0A5C1QA37</accession>
<dbReference type="OrthoDB" id="47603at2"/>
<sequence>MIFKPLDALVVICTIVVITIFFINTLNNSNSSSFVKIEVVGREYLYPLDKDEDYTFHGEIGDTTVRVLDNTAKIIESPCSNKTCIKIGEISKSGQSSACLPNRILISIVGDHDNEVDAITF</sequence>
<organism evidence="2 3">
    <name type="scientific">Thiospirochaeta perfilievii</name>
    <dbReference type="NCBI Taxonomy" id="252967"/>
    <lineage>
        <taxon>Bacteria</taxon>
        <taxon>Pseudomonadati</taxon>
        <taxon>Spirochaetota</taxon>
        <taxon>Spirochaetia</taxon>
        <taxon>Spirochaetales</taxon>
        <taxon>Spirochaetaceae</taxon>
        <taxon>Thiospirochaeta</taxon>
    </lineage>
</organism>
<evidence type="ECO:0000313" key="3">
    <source>
        <dbReference type="Proteomes" id="UP000323824"/>
    </source>
</evidence>
<keyword evidence="3" id="KW-1185">Reference proteome</keyword>
<dbReference type="Gene3D" id="2.60.320.10">
    <property type="entry name" value="N-utilization substance G protein NusG, insert domain"/>
    <property type="match status" value="1"/>
</dbReference>
<dbReference type="Pfam" id="PF07009">
    <property type="entry name" value="NusG_II"/>
    <property type="match status" value="1"/>
</dbReference>
<dbReference type="Proteomes" id="UP000323824">
    <property type="component" value="Chromosome"/>
</dbReference>
<name>A0A5C1QA37_9SPIO</name>
<keyword evidence="1" id="KW-1133">Transmembrane helix</keyword>